<sequence>MALRRPTSIQHLYRSLEIRKISSLFGSSRSYSNFNSKVPGLTYRSILNCSRKDHGYLSWIPGSANPLRSAMGSELSAFVNDMRLVTTQAKAPPQIRQMGALQVSMVSPGFVYEPYAPREPIPFWRRWFTRSGWKRTKEDIIIELKNAYAIAKLRKAGYSKKQFYQEAVQLYKEINTLMANGDKKSLRKVVTDRMYSALKNEIKQRESMWSSVYWELIEPVVKIRTLRARLIGIDRNDLNKVFVQLTLEFLAKQKFEAYDSKGVVVAGDKTKEVLVRDIWVFEKSLFHTGAYWRLCGRISL</sequence>
<evidence type="ECO:0000313" key="11">
    <source>
        <dbReference type="RefSeq" id="XP_010255804.1"/>
    </source>
</evidence>
<dbReference type="AlphaFoldDB" id="A0A1U8A2C0"/>
<dbReference type="KEGG" id="nnu:104596382"/>
<comment type="subcellular location">
    <subcellularLocation>
        <location evidence="1">Mitochondrion</location>
    </subcellularLocation>
</comment>
<dbReference type="GO" id="GO:0005739">
    <property type="term" value="C:mitochondrion"/>
    <property type="evidence" value="ECO:0000318"/>
    <property type="project" value="GO_Central"/>
</dbReference>
<dbReference type="Pfam" id="PF04280">
    <property type="entry name" value="Tim44"/>
    <property type="match status" value="1"/>
</dbReference>
<evidence type="ECO:0000256" key="6">
    <source>
        <dbReference type="ARBA" id="ARBA00038073"/>
    </source>
</evidence>
<dbReference type="GeneID" id="104596382"/>
<evidence type="ECO:0000256" key="1">
    <source>
        <dbReference type="ARBA" id="ARBA00004173"/>
    </source>
</evidence>
<dbReference type="Proteomes" id="UP000189703">
    <property type="component" value="Unplaced"/>
</dbReference>
<keyword evidence="10" id="KW-1185">Reference proteome</keyword>
<accession>A0A1U8A2C0</accession>
<dbReference type="SUPFAM" id="SSF54427">
    <property type="entry name" value="NTF2-like"/>
    <property type="match status" value="1"/>
</dbReference>
<evidence type="ECO:0000256" key="8">
    <source>
        <dbReference type="ARBA" id="ARBA00043031"/>
    </source>
</evidence>
<dbReference type="OrthoDB" id="19619at2759"/>
<dbReference type="Gene3D" id="3.10.450.240">
    <property type="match status" value="1"/>
</dbReference>
<keyword evidence="5" id="KW-0687">Ribonucleoprotein</keyword>
<dbReference type="RefSeq" id="XP_010255804.1">
    <property type="nucleotide sequence ID" value="XM_010257502.2"/>
</dbReference>
<evidence type="ECO:0000259" key="9">
    <source>
        <dbReference type="SMART" id="SM00978"/>
    </source>
</evidence>
<reference evidence="11" key="1">
    <citation type="submission" date="2025-08" db="UniProtKB">
        <authorList>
            <consortium name="RefSeq"/>
        </authorList>
    </citation>
    <scope>IDENTIFICATION</scope>
</reference>
<evidence type="ECO:0000256" key="2">
    <source>
        <dbReference type="ARBA" id="ARBA00022946"/>
    </source>
</evidence>
<organism evidence="10 11">
    <name type="scientific">Nelumbo nucifera</name>
    <name type="common">Sacred lotus</name>
    <dbReference type="NCBI Taxonomy" id="4432"/>
    <lineage>
        <taxon>Eukaryota</taxon>
        <taxon>Viridiplantae</taxon>
        <taxon>Streptophyta</taxon>
        <taxon>Embryophyta</taxon>
        <taxon>Tracheophyta</taxon>
        <taxon>Spermatophyta</taxon>
        <taxon>Magnoliopsida</taxon>
        <taxon>Proteales</taxon>
        <taxon>Nelumbonaceae</taxon>
        <taxon>Nelumbo</taxon>
    </lineage>
</organism>
<feature type="domain" description="Tim44-like" evidence="9">
    <location>
        <begin position="144"/>
        <end position="299"/>
    </location>
</feature>
<dbReference type="InterPro" id="IPR032710">
    <property type="entry name" value="NTF2-like_dom_sf"/>
</dbReference>
<dbReference type="InterPro" id="IPR007379">
    <property type="entry name" value="Tim44-like_dom"/>
</dbReference>
<evidence type="ECO:0000256" key="4">
    <source>
        <dbReference type="ARBA" id="ARBA00023128"/>
    </source>
</evidence>
<dbReference type="SMART" id="SM00978">
    <property type="entry name" value="Tim44"/>
    <property type="match status" value="1"/>
</dbReference>
<evidence type="ECO:0000256" key="3">
    <source>
        <dbReference type="ARBA" id="ARBA00022980"/>
    </source>
</evidence>
<dbReference type="STRING" id="4432.A0A1U8A2C0"/>
<dbReference type="eggNOG" id="KOG4599">
    <property type="taxonomic scope" value="Eukaryota"/>
</dbReference>
<dbReference type="OMA" id="RQSMWSS"/>
<protein>
    <recommendedName>
        <fullName evidence="7">Large ribosomal subunit protein mL45</fullName>
    </recommendedName>
    <alternativeName>
        <fullName evidence="8">39S ribosomal protein L45, mitochondrial</fullName>
    </alternativeName>
</protein>
<gene>
    <name evidence="11" type="primary">LOC104596382</name>
</gene>
<dbReference type="GO" id="GO:0005840">
    <property type="term" value="C:ribosome"/>
    <property type="evidence" value="ECO:0007669"/>
    <property type="project" value="UniProtKB-KW"/>
</dbReference>
<dbReference type="InterPro" id="IPR051975">
    <property type="entry name" value="mtLSU_mL45"/>
</dbReference>
<keyword evidence="2" id="KW-0809">Transit peptide</keyword>
<comment type="similarity">
    <text evidence="6">Belongs to the mitochondrion-specific ribosomal protein mL45 family.</text>
</comment>
<dbReference type="FunFam" id="3.10.450.240:FF:000006">
    <property type="entry name" value="Mitochondrial inner membrane translocase complex, subunit Tim44-related protein"/>
    <property type="match status" value="1"/>
</dbReference>
<dbReference type="PANTHER" id="PTHR28554:SF1">
    <property type="entry name" value="LARGE RIBOSOMAL SUBUNIT PROTEIN ML45"/>
    <property type="match status" value="1"/>
</dbReference>
<dbReference type="InParanoid" id="A0A1U8A2C0"/>
<keyword evidence="4" id="KW-0496">Mitochondrion</keyword>
<keyword evidence="3 11" id="KW-0689">Ribosomal protein</keyword>
<dbReference type="GO" id="GO:1990904">
    <property type="term" value="C:ribonucleoprotein complex"/>
    <property type="evidence" value="ECO:0007669"/>
    <property type="project" value="UniProtKB-KW"/>
</dbReference>
<dbReference type="PANTHER" id="PTHR28554">
    <property type="entry name" value="39S RIBOSOMAL PROTEIN L45, MITOCHONDRIAL"/>
    <property type="match status" value="1"/>
</dbReference>
<evidence type="ECO:0000256" key="5">
    <source>
        <dbReference type="ARBA" id="ARBA00023274"/>
    </source>
</evidence>
<proteinExistence type="inferred from homology"/>
<evidence type="ECO:0000313" key="10">
    <source>
        <dbReference type="Proteomes" id="UP000189703"/>
    </source>
</evidence>
<name>A0A1U8A2C0_NELNU</name>
<dbReference type="FunCoup" id="A0A1U8A2C0">
    <property type="interactions" value="1251"/>
</dbReference>
<evidence type="ECO:0000256" key="7">
    <source>
        <dbReference type="ARBA" id="ARBA00039448"/>
    </source>
</evidence>